<evidence type="ECO:0000256" key="2">
    <source>
        <dbReference type="ARBA" id="ARBA00023125"/>
    </source>
</evidence>
<keyword evidence="3" id="KW-0804">Transcription</keyword>
<comment type="caution">
    <text evidence="6">The sequence shown here is derived from an EMBL/GenBank/DDBJ whole genome shotgun (WGS) entry which is preliminary data.</text>
</comment>
<dbReference type="Gene3D" id="1.20.120.530">
    <property type="entry name" value="GntR ligand-binding domain-like"/>
    <property type="match status" value="1"/>
</dbReference>
<dbReference type="InterPro" id="IPR011711">
    <property type="entry name" value="GntR_C"/>
</dbReference>
<evidence type="ECO:0000259" key="5">
    <source>
        <dbReference type="PROSITE" id="PS50949"/>
    </source>
</evidence>
<dbReference type="PANTHER" id="PTHR43537">
    <property type="entry name" value="TRANSCRIPTIONAL REGULATOR, GNTR FAMILY"/>
    <property type="match status" value="1"/>
</dbReference>
<protein>
    <submittedName>
        <fullName evidence="6">GntR family transcriptional regulator</fullName>
    </submittedName>
</protein>
<gene>
    <name evidence="6" type="ORF">NRP21_25660</name>
</gene>
<dbReference type="RefSeq" id="WP_257719090.1">
    <property type="nucleotide sequence ID" value="NZ_JANJOU010000034.1"/>
</dbReference>
<dbReference type="EMBL" id="JANJOU010000034">
    <property type="protein sequence ID" value="MCR0985443.1"/>
    <property type="molecule type" value="Genomic_DNA"/>
</dbReference>
<dbReference type="Gene3D" id="1.10.10.10">
    <property type="entry name" value="Winged helix-like DNA-binding domain superfamily/Winged helix DNA-binding domain"/>
    <property type="match status" value="1"/>
</dbReference>
<name>A0ABT1XDC7_9PROT</name>
<dbReference type="CDD" id="cd07377">
    <property type="entry name" value="WHTH_GntR"/>
    <property type="match status" value="1"/>
</dbReference>
<evidence type="ECO:0000256" key="4">
    <source>
        <dbReference type="SAM" id="MobiDB-lite"/>
    </source>
</evidence>
<proteinExistence type="predicted"/>
<evidence type="ECO:0000256" key="3">
    <source>
        <dbReference type="ARBA" id="ARBA00023163"/>
    </source>
</evidence>
<evidence type="ECO:0000256" key="1">
    <source>
        <dbReference type="ARBA" id="ARBA00023015"/>
    </source>
</evidence>
<dbReference type="Pfam" id="PF00392">
    <property type="entry name" value="GntR"/>
    <property type="match status" value="1"/>
</dbReference>
<feature type="domain" description="HTH gntR-type" evidence="5">
    <location>
        <begin position="4"/>
        <end position="71"/>
    </location>
</feature>
<keyword evidence="1" id="KW-0805">Transcription regulation</keyword>
<reference evidence="6 7" key="1">
    <citation type="submission" date="2022-06" db="EMBL/GenBank/DDBJ databases">
        <title>Roseomonas CN29.</title>
        <authorList>
            <person name="Cheng Y."/>
            <person name="He X."/>
        </authorList>
    </citation>
    <scope>NUCLEOTIDE SEQUENCE [LARGE SCALE GENOMIC DNA]</scope>
    <source>
        <strain evidence="6 7">CN29</strain>
    </source>
</reference>
<dbReference type="InterPro" id="IPR036390">
    <property type="entry name" value="WH_DNA-bd_sf"/>
</dbReference>
<dbReference type="Proteomes" id="UP001524642">
    <property type="component" value="Unassembled WGS sequence"/>
</dbReference>
<accession>A0ABT1XDC7</accession>
<dbReference type="InterPro" id="IPR008920">
    <property type="entry name" value="TF_FadR/GntR_C"/>
</dbReference>
<dbReference type="SUPFAM" id="SSF46785">
    <property type="entry name" value="Winged helix' DNA-binding domain"/>
    <property type="match status" value="1"/>
</dbReference>
<dbReference type="SMART" id="SM00345">
    <property type="entry name" value="HTH_GNTR"/>
    <property type="match status" value="1"/>
</dbReference>
<dbReference type="SUPFAM" id="SSF48008">
    <property type="entry name" value="GntR ligand-binding domain-like"/>
    <property type="match status" value="1"/>
</dbReference>
<evidence type="ECO:0000313" key="7">
    <source>
        <dbReference type="Proteomes" id="UP001524642"/>
    </source>
</evidence>
<organism evidence="6 7">
    <name type="scientific">Roseomonas populi</name>
    <dbReference type="NCBI Taxonomy" id="3121582"/>
    <lineage>
        <taxon>Bacteria</taxon>
        <taxon>Pseudomonadati</taxon>
        <taxon>Pseudomonadota</taxon>
        <taxon>Alphaproteobacteria</taxon>
        <taxon>Acetobacterales</taxon>
        <taxon>Roseomonadaceae</taxon>
        <taxon>Roseomonas</taxon>
    </lineage>
</organism>
<dbReference type="PANTHER" id="PTHR43537:SF41">
    <property type="entry name" value="TRANSCRIPTIONAL REGULATORY PROTEIN"/>
    <property type="match status" value="1"/>
</dbReference>
<feature type="region of interest" description="Disordered" evidence="4">
    <location>
        <begin position="209"/>
        <end position="235"/>
    </location>
</feature>
<evidence type="ECO:0000313" key="6">
    <source>
        <dbReference type="EMBL" id="MCR0985443.1"/>
    </source>
</evidence>
<dbReference type="SMART" id="SM00895">
    <property type="entry name" value="FCD"/>
    <property type="match status" value="1"/>
</dbReference>
<sequence>MEYRTKEEQVADHLREAILSGHFPRGTRLKQAEVAKTLQISITPVREALKLLEAEGYISGSSYKGAVVAPLDVAASVETLNLRILLEGQLIRHAVERATTEDLRLIRGFADEFAEAVRRKDSAEARASNYRFHKQMYATANLPQTLHFVQILWARYPFDVINRVEGRAVTAVEEHEELLRAMIEGDLAGAMLALRRHIEAGWATVKDETEIGGDHPPAVRVRRTPRRGKEDKRNE</sequence>
<keyword evidence="7" id="KW-1185">Reference proteome</keyword>
<dbReference type="InterPro" id="IPR036388">
    <property type="entry name" value="WH-like_DNA-bd_sf"/>
</dbReference>
<keyword evidence="2" id="KW-0238">DNA-binding</keyword>
<dbReference type="Pfam" id="PF07729">
    <property type="entry name" value="FCD"/>
    <property type="match status" value="1"/>
</dbReference>
<dbReference type="InterPro" id="IPR000524">
    <property type="entry name" value="Tscrpt_reg_HTH_GntR"/>
</dbReference>
<dbReference type="PROSITE" id="PS50949">
    <property type="entry name" value="HTH_GNTR"/>
    <property type="match status" value="1"/>
</dbReference>